<evidence type="ECO:0000313" key="3">
    <source>
        <dbReference type="Proteomes" id="UP000030765"/>
    </source>
</evidence>
<keyword evidence="3" id="KW-1185">Reference proteome</keyword>
<dbReference type="AlphaFoldDB" id="A0A084VY90"/>
<organism evidence="1">
    <name type="scientific">Anopheles sinensis</name>
    <name type="common">Mosquito</name>
    <dbReference type="NCBI Taxonomy" id="74873"/>
    <lineage>
        <taxon>Eukaryota</taxon>
        <taxon>Metazoa</taxon>
        <taxon>Ecdysozoa</taxon>
        <taxon>Arthropoda</taxon>
        <taxon>Hexapoda</taxon>
        <taxon>Insecta</taxon>
        <taxon>Pterygota</taxon>
        <taxon>Neoptera</taxon>
        <taxon>Endopterygota</taxon>
        <taxon>Diptera</taxon>
        <taxon>Nematocera</taxon>
        <taxon>Culicoidea</taxon>
        <taxon>Culicidae</taxon>
        <taxon>Anophelinae</taxon>
        <taxon>Anopheles</taxon>
    </lineage>
</organism>
<evidence type="ECO:0000313" key="2">
    <source>
        <dbReference type="EnsemblMetazoa" id="ASIC010803-PA"/>
    </source>
</evidence>
<name>A0A084VY90_ANOSI</name>
<dbReference type="EMBL" id="KE525231">
    <property type="protein sequence ID" value="KFB42934.1"/>
    <property type="molecule type" value="Genomic_DNA"/>
</dbReference>
<dbReference type="EnsemblMetazoa" id="ASIC010803-RA">
    <property type="protein sequence ID" value="ASIC010803-PA"/>
    <property type="gene ID" value="ASIC010803"/>
</dbReference>
<dbReference type="Proteomes" id="UP000030765">
    <property type="component" value="Unassembled WGS sequence"/>
</dbReference>
<reference evidence="2" key="2">
    <citation type="submission" date="2020-05" db="UniProtKB">
        <authorList>
            <consortium name="EnsemblMetazoa"/>
        </authorList>
    </citation>
    <scope>IDENTIFICATION</scope>
</reference>
<sequence>MLWRLVSFSPKVLSIEIQHASMAFLCWETVGKRPDRQPKIRPERQTMAMESFLMAGDPDERARDIFQNVVNAPPARPPQIPVVVLGQFSDASPTGNFLLTGKIKQADNIPNPLHRGAMLVVFSETQVSIALPDSILLAVRITPEKDRECD</sequence>
<evidence type="ECO:0000313" key="1">
    <source>
        <dbReference type="EMBL" id="KFB42934.1"/>
    </source>
</evidence>
<proteinExistence type="predicted"/>
<dbReference type="VEuPathDB" id="VectorBase:ASIC010803"/>
<protein>
    <submittedName>
        <fullName evidence="1 2">Protein W02A11.1</fullName>
    </submittedName>
</protein>
<reference evidence="1 3" key="1">
    <citation type="journal article" date="2014" name="BMC Genomics">
        <title>Genome sequence of Anopheles sinensis provides insight into genetics basis of mosquito competence for malaria parasites.</title>
        <authorList>
            <person name="Zhou D."/>
            <person name="Zhang D."/>
            <person name="Ding G."/>
            <person name="Shi L."/>
            <person name="Hou Q."/>
            <person name="Ye Y."/>
            <person name="Xu Y."/>
            <person name="Zhou H."/>
            <person name="Xiong C."/>
            <person name="Li S."/>
            <person name="Yu J."/>
            <person name="Hong S."/>
            <person name="Yu X."/>
            <person name="Zou P."/>
            <person name="Chen C."/>
            <person name="Chang X."/>
            <person name="Wang W."/>
            <person name="Lv Y."/>
            <person name="Sun Y."/>
            <person name="Ma L."/>
            <person name="Shen B."/>
            <person name="Zhu C."/>
        </authorList>
    </citation>
    <scope>NUCLEOTIDE SEQUENCE [LARGE SCALE GENOMIC DNA]</scope>
</reference>
<accession>A0A084VY90</accession>
<gene>
    <name evidence="1" type="ORF">ZHAS_00010803</name>
</gene>
<dbReference type="EMBL" id="ATLV01018330">
    <property type="status" value="NOT_ANNOTATED_CDS"/>
    <property type="molecule type" value="Genomic_DNA"/>
</dbReference>